<sequence>MPRRPRESGPGITGGTVHDETGGEPHLRARMVRDLPTGRRENLLWRLSATAAFNLNQPLDQLLDTCAEQIDMTYGDRAVQDRSGVYHLFAGDRSISLGLGTRAEWCEAQVRFGDASATVDVARVALEQRCARAAGRWPPLPTGRHARGTVRRQLIEALGTGCATCPDPWGTKIDHDHFTGMVRGYLCTSCNTVVDLCTHISGCRFADYLREPPARSLAITYPGWRTELRAPRYAARRQRFADLIDAVGLRPVHAFMRG</sequence>
<dbReference type="EMBL" id="CP022295">
    <property type="protein sequence ID" value="QSR24090.1"/>
    <property type="molecule type" value="Genomic_DNA"/>
</dbReference>
<accession>A0ABX7PE60</accession>
<protein>
    <recommendedName>
        <fullName evidence="4">Recombination endonuclease VII</fullName>
    </recommendedName>
</protein>
<keyword evidence="3" id="KW-1185">Reference proteome</keyword>
<evidence type="ECO:0000256" key="1">
    <source>
        <dbReference type="SAM" id="MobiDB-lite"/>
    </source>
</evidence>
<evidence type="ECO:0000313" key="2">
    <source>
        <dbReference type="EMBL" id="QSR24090.1"/>
    </source>
</evidence>
<gene>
    <name evidence="2" type="ORF">CFH99_00420</name>
</gene>
<dbReference type="InterPro" id="IPR044925">
    <property type="entry name" value="His-Me_finger_sf"/>
</dbReference>
<dbReference type="InterPro" id="IPR038563">
    <property type="entry name" value="Endonuclease_7_sf"/>
</dbReference>
<dbReference type="Proteomes" id="UP000662818">
    <property type="component" value="Chromosome"/>
</dbReference>
<feature type="region of interest" description="Disordered" evidence="1">
    <location>
        <begin position="1"/>
        <end position="25"/>
    </location>
</feature>
<reference evidence="2 3" key="1">
    <citation type="submission" date="2017-06" db="EMBL/GenBank/DDBJ databases">
        <title>Complete Genome Sequence of the Soil Carbazole-Degrading Bacterium Nocardioides aromaticivorans IC177.</title>
        <authorList>
            <person name="Vejarano F."/>
            <person name="Suzuki-Minakuchi C."/>
            <person name="Ohtsubo Y."/>
            <person name="Tsuda M."/>
            <person name="Okada K."/>
            <person name="Nojiri H."/>
        </authorList>
    </citation>
    <scope>NUCLEOTIDE SEQUENCE [LARGE SCALE GENOMIC DNA]</scope>
    <source>
        <strain evidence="2 3">IC177</strain>
    </source>
</reference>
<name>A0ABX7PE60_9ACTN</name>
<dbReference type="Gene3D" id="3.40.1800.10">
    <property type="entry name" value="His-Me finger endonucleases"/>
    <property type="match status" value="1"/>
</dbReference>
<dbReference type="InterPro" id="IPR004211">
    <property type="entry name" value="Endonuclease_7"/>
</dbReference>
<proteinExistence type="predicted"/>
<evidence type="ECO:0000313" key="3">
    <source>
        <dbReference type="Proteomes" id="UP000662818"/>
    </source>
</evidence>
<organism evidence="2 3">
    <name type="scientific">Nocardioides aromaticivorans</name>
    <dbReference type="NCBI Taxonomy" id="200618"/>
    <lineage>
        <taxon>Bacteria</taxon>
        <taxon>Bacillati</taxon>
        <taxon>Actinomycetota</taxon>
        <taxon>Actinomycetes</taxon>
        <taxon>Propionibacteriales</taxon>
        <taxon>Nocardioidaceae</taxon>
        <taxon>Nocardioides</taxon>
    </lineage>
</organism>
<dbReference type="SUPFAM" id="SSF54060">
    <property type="entry name" value="His-Me finger endonucleases"/>
    <property type="match status" value="1"/>
</dbReference>
<dbReference type="Pfam" id="PF02945">
    <property type="entry name" value="Endonuclease_7"/>
    <property type="match status" value="1"/>
</dbReference>
<evidence type="ECO:0008006" key="4">
    <source>
        <dbReference type="Google" id="ProtNLM"/>
    </source>
</evidence>